<dbReference type="OrthoDB" id="7485561at2759"/>
<feature type="coiled-coil region" evidence="1">
    <location>
        <begin position="215"/>
        <end position="245"/>
    </location>
</feature>
<protein>
    <submittedName>
        <fullName evidence="3">Jg25514 protein</fullName>
    </submittedName>
</protein>
<evidence type="ECO:0000313" key="3">
    <source>
        <dbReference type="EMBL" id="CAH2246446.1"/>
    </source>
</evidence>
<dbReference type="Proteomes" id="UP000838756">
    <property type="component" value="Unassembled WGS sequence"/>
</dbReference>
<dbReference type="EMBL" id="CAKXAJ010025933">
    <property type="protein sequence ID" value="CAH2246446.1"/>
    <property type="molecule type" value="Genomic_DNA"/>
</dbReference>
<keyword evidence="4" id="KW-1185">Reference proteome</keyword>
<sequence>MDINSVLPSVYTTGEYNIYDELSSKRIASIDITLKLARISDTLTNNPDTFINTRKYEIVTNEYPMDVFARSSASELKENKLSISAEQITKKLTLHKSESSSDLDITKKQNKSVVSVMSCLSFDCKQKNALYQYIFGDPKGSFGNKVYQVGYFKVEANASGRSSPNTSPSTQNSENPKEGKNKLTFKRCNIECSKKDTSSCPDSVCTLDLPEEFANLSHEIKCRTEEENRERLKRKERDQRRLERAQRHFIQSTFRDMCHEICLKTYQQALGILPNAEDPECMCYPALPSARDTDMALSCSCSEDKSSVVGSDTDFDEWFVEFTPPNATYDPIYKGKKVLKVDIGSQYSYLDYRVKLVDRFGNPIPRFFKGPDGKQQCSDLGGFWSPEHKWLEINVDGYIALDGKWAPMTFIGPSGEQVEAETGKFQATNGKWLVVGVDGFVDSQGNWKFYPKAKESIKKRYGAPTNKGKGRTDDKTVRKPGYKSDVWSCFGDASPKKLSELGIVGHGGDRKLLLMKLQKILAGGEYVRVPQPPTVDHLPTSKKARKKGKRMFSRSFQEGYKCHHPVPSEKGIIAVDDHGNKTYFKLRNYNNKRPKDRMASLTEQGISLSSFHVPCFHSFINSEVVKQQQRDRILALSKRNVATQLE</sequence>
<dbReference type="AlphaFoldDB" id="A0A8S4S3T7"/>
<keyword evidence="1" id="KW-0175">Coiled coil</keyword>
<name>A0A8S4S3T7_9NEOP</name>
<reference evidence="3" key="1">
    <citation type="submission" date="2022-03" db="EMBL/GenBank/DDBJ databases">
        <authorList>
            <person name="Lindestad O."/>
        </authorList>
    </citation>
    <scope>NUCLEOTIDE SEQUENCE</scope>
</reference>
<organism evidence="3 4">
    <name type="scientific">Pararge aegeria aegeria</name>
    <dbReference type="NCBI Taxonomy" id="348720"/>
    <lineage>
        <taxon>Eukaryota</taxon>
        <taxon>Metazoa</taxon>
        <taxon>Ecdysozoa</taxon>
        <taxon>Arthropoda</taxon>
        <taxon>Hexapoda</taxon>
        <taxon>Insecta</taxon>
        <taxon>Pterygota</taxon>
        <taxon>Neoptera</taxon>
        <taxon>Endopterygota</taxon>
        <taxon>Lepidoptera</taxon>
        <taxon>Glossata</taxon>
        <taxon>Ditrysia</taxon>
        <taxon>Papilionoidea</taxon>
        <taxon>Nymphalidae</taxon>
        <taxon>Satyrinae</taxon>
        <taxon>Satyrini</taxon>
        <taxon>Parargina</taxon>
        <taxon>Pararge</taxon>
    </lineage>
</organism>
<evidence type="ECO:0000256" key="1">
    <source>
        <dbReference type="SAM" id="Coils"/>
    </source>
</evidence>
<proteinExistence type="predicted"/>
<accession>A0A8S4S3T7</accession>
<comment type="caution">
    <text evidence="3">The sequence shown here is derived from an EMBL/GenBank/DDBJ whole genome shotgun (WGS) entry which is preliminary data.</text>
</comment>
<feature type="region of interest" description="Disordered" evidence="2">
    <location>
        <begin position="158"/>
        <end position="180"/>
    </location>
</feature>
<evidence type="ECO:0000313" key="4">
    <source>
        <dbReference type="Proteomes" id="UP000838756"/>
    </source>
</evidence>
<feature type="compositionally biased region" description="Low complexity" evidence="2">
    <location>
        <begin position="162"/>
        <end position="174"/>
    </location>
</feature>
<gene>
    <name evidence="3" type="primary">jg25514</name>
    <name evidence="3" type="ORF">PAEG_LOCUS21395</name>
</gene>
<evidence type="ECO:0000256" key="2">
    <source>
        <dbReference type="SAM" id="MobiDB-lite"/>
    </source>
</evidence>